<evidence type="ECO:0000313" key="3">
    <source>
        <dbReference type="Proteomes" id="UP000598146"/>
    </source>
</evidence>
<feature type="transmembrane region" description="Helical" evidence="1">
    <location>
        <begin position="12"/>
        <end position="33"/>
    </location>
</feature>
<keyword evidence="3" id="KW-1185">Reference proteome</keyword>
<dbReference type="RefSeq" id="WP_196413474.1">
    <property type="nucleotide sequence ID" value="NZ_JADQTO010000004.1"/>
</dbReference>
<protein>
    <submittedName>
        <fullName evidence="2">Uncharacterized protein</fullName>
    </submittedName>
</protein>
<comment type="caution">
    <text evidence="2">The sequence shown here is derived from an EMBL/GenBank/DDBJ whole genome shotgun (WGS) entry which is preliminary data.</text>
</comment>
<keyword evidence="1" id="KW-0812">Transmembrane</keyword>
<reference evidence="2" key="1">
    <citation type="submission" date="2020-11" db="EMBL/GenBank/DDBJ databases">
        <title>Isolation and identification of active actinomycetes.</title>
        <authorList>
            <person name="Sun X."/>
        </authorList>
    </citation>
    <scope>NUCLEOTIDE SEQUENCE</scope>
    <source>
        <strain evidence="2">NEAU-A11</strain>
    </source>
</reference>
<dbReference type="Proteomes" id="UP000598146">
    <property type="component" value="Unassembled WGS sequence"/>
</dbReference>
<proteinExistence type="predicted"/>
<gene>
    <name evidence="2" type="ORF">I4J89_09345</name>
</gene>
<feature type="transmembrane region" description="Helical" evidence="1">
    <location>
        <begin position="45"/>
        <end position="63"/>
    </location>
</feature>
<accession>A0A931C1M6</accession>
<keyword evidence="1" id="KW-0472">Membrane</keyword>
<dbReference type="EMBL" id="JADQTO010000004">
    <property type="protein sequence ID" value="MBG0561665.1"/>
    <property type="molecule type" value="Genomic_DNA"/>
</dbReference>
<evidence type="ECO:0000313" key="2">
    <source>
        <dbReference type="EMBL" id="MBG0561665.1"/>
    </source>
</evidence>
<sequence>MRGEDARGAGLWPSIPAVLRVMTGWFFLGIGLLDLAVEMDGGLTAEYLLFHVVLAVSGVLLLTRHKLNSSRAGHLVAWPVALAGLGLSALPESARCCMAAYPRRRGYPFPFLGTGAGTHVDPKYLVIDVIFWGCVGLVLLTLVAVVERRMPERRTPVDLTRYGGHAEAYAYAATPDRTDENVGGLT</sequence>
<evidence type="ECO:0000256" key="1">
    <source>
        <dbReference type="SAM" id="Phobius"/>
    </source>
</evidence>
<name>A0A931C1M6_9ACTN</name>
<organism evidence="2 3">
    <name type="scientific">Actinoplanes aureus</name>
    <dbReference type="NCBI Taxonomy" id="2792083"/>
    <lineage>
        <taxon>Bacteria</taxon>
        <taxon>Bacillati</taxon>
        <taxon>Actinomycetota</taxon>
        <taxon>Actinomycetes</taxon>
        <taxon>Micromonosporales</taxon>
        <taxon>Micromonosporaceae</taxon>
        <taxon>Actinoplanes</taxon>
    </lineage>
</organism>
<dbReference type="AlphaFoldDB" id="A0A931C1M6"/>
<keyword evidence="1" id="KW-1133">Transmembrane helix</keyword>
<feature type="transmembrane region" description="Helical" evidence="1">
    <location>
        <begin position="124"/>
        <end position="146"/>
    </location>
</feature>
<feature type="transmembrane region" description="Helical" evidence="1">
    <location>
        <begin position="75"/>
        <end position="101"/>
    </location>
</feature>